<accession>A0A0B8P7S7</accession>
<keyword evidence="1" id="KW-0812">Transmembrane</keyword>
<reference evidence="2 3" key="1">
    <citation type="submission" date="2015-01" db="EMBL/GenBank/DDBJ databases">
        <title>Vibrio sp. C5 JCM 19232 whole genome shotgun sequence.</title>
        <authorList>
            <person name="Sawabe T."/>
            <person name="Meirelles P."/>
            <person name="Feng G."/>
            <person name="Sayaka M."/>
            <person name="Hattori M."/>
            <person name="Ohkuma M."/>
        </authorList>
    </citation>
    <scope>NUCLEOTIDE SEQUENCE [LARGE SCALE GENOMIC DNA]</scope>
    <source>
        <strain evidence="2 3">JCM19232</strain>
    </source>
</reference>
<evidence type="ECO:0000256" key="1">
    <source>
        <dbReference type="SAM" id="Phobius"/>
    </source>
</evidence>
<comment type="caution">
    <text evidence="2">The sequence shown here is derived from an EMBL/GenBank/DDBJ whole genome shotgun (WGS) entry which is preliminary data.</text>
</comment>
<organism evidence="2 3">
    <name type="scientific">Vibrio ishigakensis</name>
    <dbReference type="NCBI Taxonomy" id="1481914"/>
    <lineage>
        <taxon>Bacteria</taxon>
        <taxon>Pseudomonadati</taxon>
        <taxon>Pseudomonadota</taxon>
        <taxon>Gammaproteobacteria</taxon>
        <taxon>Vibrionales</taxon>
        <taxon>Vibrionaceae</taxon>
        <taxon>Vibrio</taxon>
    </lineage>
</organism>
<feature type="transmembrane region" description="Helical" evidence="1">
    <location>
        <begin position="7"/>
        <end position="27"/>
    </location>
</feature>
<reference evidence="2 3" key="2">
    <citation type="submission" date="2015-01" db="EMBL/GenBank/DDBJ databases">
        <authorList>
            <consortium name="NBRP consortium"/>
            <person name="Sawabe T."/>
            <person name="Meirelles P."/>
            <person name="Feng G."/>
            <person name="Sayaka M."/>
            <person name="Hattori M."/>
            <person name="Ohkuma M."/>
        </authorList>
    </citation>
    <scope>NUCLEOTIDE SEQUENCE [LARGE SCALE GENOMIC DNA]</scope>
    <source>
        <strain evidence="2 3">JCM19232</strain>
    </source>
</reference>
<proteinExistence type="predicted"/>
<dbReference type="AlphaFoldDB" id="A0A0B8P7S7"/>
<evidence type="ECO:0000313" key="3">
    <source>
        <dbReference type="Proteomes" id="UP000031670"/>
    </source>
</evidence>
<evidence type="ECO:0000313" key="2">
    <source>
        <dbReference type="EMBL" id="GAM62351.1"/>
    </source>
</evidence>
<protein>
    <submittedName>
        <fullName evidence="2">Peptide transport system permease protein sapC</fullName>
    </submittedName>
</protein>
<name>A0A0B8P7S7_9VIBR</name>
<gene>
    <name evidence="2" type="ORF">JCM19232_5315</name>
</gene>
<keyword evidence="1" id="KW-1133">Transmembrane helix</keyword>
<keyword evidence="1" id="KW-0472">Membrane</keyword>
<dbReference type="EMBL" id="BBSA01000005">
    <property type="protein sequence ID" value="GAM62351.1"/>
    <property type="molecule type" value="Genomic_DNA"/>
</dbReference>
<dbReference type="Proteomes" id="UP000031670">
    <property type="component" value="Unassembled WGS sequence"/>
</dbReference>
<sequence>MGDSVELIYLAPWTVVLPGLVIMYTVITFNLVGEGVRDALNAGVE</sequence>